<comment type="caution">
    <text evidence="1">The sequence shown here is derived from an EMBL/GenBank/DDBJ whole genome shotgun (WGS) entry which is preliminary data.</text>
</comment>
<sequence length="73" mass="8554">MDYMEIKQQVVTEIKDLLREIEPAVIATITESVKSEYEQTLYEQKLEICDLQKRVKTLEESISWAAYKLGTEI</sequence>
<name>A0A2P7Q2E8_9FIRM</name>
<gene>
    <name evidence="1" type="ORF">UF10_01810</name>
</gene>
<dbReference type="AlphaFoldDB" id="A0A2P7Q2E8"/>
<reference evidence="1" key="1">
    <citation type="thesis" date="2015" institute="Rutgers" country="The State University of New Jersey, 14 College Farm Rd., New Brunswick, NJ, USA">
        <title>Ammonia toxicity in bacteria and its implications for treatment of and resource recovery from highly nitrogenous organic wastes.</title>
        <authorList>
            <person name="Luther A.K."/>
        </authorList>
    </citation>
    <scope>NUCLEOTIDE SEQUENCE</scope>
    <source>
        <strain evidence="1">RT-10B</strain>
    </source>
</reference>
<organism evidence="1 2">
    <name type="scientific">Peptostreptococcus russellii</name>
    <dbReference type="NCBI Taxonomy" id="215200"/>
    <lineage>
        <taxon>Bacteria</taxon>
        <taxon>Bacillati</taxon>
        <taxon>Bacillota</taxon>
        <taxon>Clostridia</taxon>
        <taxon>Peptostreptococcales</taxon>
        <taxon>Peptostreptococcaceae</taxon>
        <taxon>Peptostreptococcus</taxon>
    </lineage>
</organism>
<dbReference type="RefSeq" id="WP_106776125.1">
    <property type="nucleotide sequence ID" value="NZ_JYGE01000002.1"/>
</dbReference>
<evidence type="ECO:0000313" key="2">
    <source>
        <dbReference type="Proteomes" id="UP000241434"/>
    </source>
</evidence>
<protein>
    <submittedName>
        <fullName evidence="1">Uncharacterized protein</fullName>
    </submittedName>
</protein>
<dbReference type="EMBL" id="JYGE01000002">
    <property type="protein sequence ID" value="PSJ32143.1"/>
    <property type="molecule type" value="Genomic_DNA"/>
</dbReference>
<keyword evidence="2" id="KW-1185">Reference proteome</keyword>
<proteinExistence type="predicted"/>
<evidence type="ECO:0000313" key="1">
    <source>
        <dbReference type="EMBL" id="PSJ32143.1"/>
    </source>
</evidence>
<accession>A0A2P7Q2E8</accession>
<dbReference type="Proteomes" id="UP000241434">
    <property type="component" value="Unassembled WGS sequence"/>
</dbReference>